<accession>A0A369USS2</accession>
<keyword evidence="1" id="KW-0732">Signal</keyword>
<dbReference type="RefSeq" id="WP_114843754.1">
    <property type="nucleotide sequence ID" value="NZ_JBHSPE010000001.1"/>
</dbReference>
<keyword evidence="3" id="KW-1185">Reference proteome</keyword>
<dbReference type="InterPro" id="IPR000801">
    <property type="entry name" value="Esterase-like"/>
</dbReference>
<dbReference type="InterPro" id="IPR050583">
    <property type="entry name" value="Mycobacterial_A85_antigen"/>
</dbReference>
<keyword evidence="2" id="KW-0378">Hydrolase</keyword>
<proteinExistence type="predicted"/>
<dbReference type="EMBL" id="QQAH01000001">
    <property type="protein sequence ID" value="RDD83363.1"/>
    <property type="molecule type" value="Genomic_DNA"/>
</dbReference>
<feature type="signal peptide" evidence="1">
    <location>
        <begin position="1"/>
        <end position="23"/>
    </location>
</feature>
<dbReference type="InterPro" id="IPR029058">
    <property type="entry name" value="AB_hydrolase_fold"/>
</dbReference>
<feature type="chain" id="PRO_5016678533" evidence="1">
    <location>
        <begin position="24"/>
        <end position="542"/>
    </location>
</feature>
<dbReference type="SUPFAM" id="SSF53474">
    <property type="entry name" value="alpha/beta-Hydrolases"/>
    <property type="match status" value="1"/>
</dbReference>
<dbReference type="OrthoDB" id="9768282at2"/>
<dbReference type="AlphaFoldDB" id="A0A369USS2"/>
<reference evidence="2 3" key="1">
    <citation type="submission" date="2018-07" db="EMBL/GenBank/DDBJ databases">
        <title>Dyella tabacisoli L4-6T, whole genome shotgun sequence.</title>
        <authorList>
            <person name="Zhou X.-K."/>
            <person name="Li W.-J."/>
            <person name="Duan Y.-Q."/>
        </authorList>
    </citation>
    <scope>NUCLEOTIDE SEQUENCE [LARGE SCALE GENOMIC DNA]</scope>
    <source>
        <strain evidence="2 3">L4-6</strain>
    </source>
</reference>
<dbReference type="GO" id="GO:0016787">
    <property type="term" value="F:hydrolase activity"/>
    <property type="evidence" value="ECO:0007669"/>
    <property type="project" value="UniProtKB-KW"/>
</dbReference>
<name>A0A369USS2_9GAMM</name>
<dbReference type="PANTHER" id="PTHR48098">
    <property type="entry name" value="ENTEROCHELIN ESTERASE-RELATED"/>
    <property type="match status" value="1"/>
</dbReference>
<evidence type="ECO:0000313" key="2">
    <source>
        <dbReference type="EMBL" id="RDD83363.1"/>
    </source>
</evidence>
<protein>
    <submittedName>
        <fullName evidence="2">Alpha/beta hydrolase</fullName>
    </submittedName>
</protein>
<comment type="caution">
    <text evidence="2">The sequence shown here is derived from an EMBL/GenBank/DDBJ whole genome shotgun (WGS) entry which is preliminary data.</text>
</comment>
<dbReference type="PANTHER" id="PTHR48098:SF3">
    <property type="entry name" value="IRON(III) ENTEROBACTIN ESTERASE"/>
    <property type="match status" value="1"/>
</dbReference>
<dbReference type="Proteomes" id="UP000253782">
    <property type="component" value="Unassembled WGS sequence"/>
</dbReference>
<organism evidence="2 3">
    <name type="scientific">Dyella tabacisoli</name>
    <dbReference type="NCBI Taxonomy" id="2282381"/>
    <lineage>
        <taxon>Bacteria</taxon>
        <taxon>Pseudomonadati</taxon>
        <taxon>Pseudomonadota</taxon>
        <taxon>Gammaproteobacteria</taxon>
        <taxon>Lysobacterales</taxon>
        <taxon>Rhodanobacteraceae</taxon>
        <taxon>Dyella</taxon>
    </lineage>
</organism>
<sequence length="542" mass="59234">MHLFRRSIVMLLCWSLAAGSAYARTDAPLAHSVFQVGLGAASTQPVSGRLLLFAIDAKTAKAVAKNGKVEEVDANPFQAVQTSIAAREVHHLEPGKGVALDADDMAFPAGFSQLPPGDYMVQAVLDVGHSYNYTGRSAGDLVSEVVTVHLPATTPPTLALTHVVPARDPWVLPASASEPERKAVLEMRKHAEVIDSVSPALSTFWGRPIHMHGRVLLPPGYDAKAAARYPTVYFTHGFGGSNDHFIGRMANIYSAMAKGEMPPMIWVFLDQSSATGTHEFADSVNNGPWGLALTEELIPALEAKYRMDGQTGGRFLNGHSSGGWATLWLQTRYPKLFGGTWSTSPDPSDFHDFTGPDLYAAQANVYRKGDGSAYPLVRDKGKVLATFEQFAKLERVIGAYGGQLSSFDWVFSPRGMDGRPQPMFNRDTGAVDADVVAYWRDHYDIAHRLQTHWPELKPDLDGKIHLIIGTADTFYLDGAAHKLQAVLDGLHAKSDFRFVPGKTHMDLYEKGDDRIALLKQIAWEMYAVARPDAKLRPAVVAE</sequence>
<gene>
    <name evidence="2" type="ORF">DVJ77_01900</name>
</gene>
<evidence type="ECO:0000256" key="1">
    <source>
        <dbReference type="SAM" id="SignalP"/>
    </source>
</evidence>
<dbReference type="Pfam" id="PF00756">
    <property type="entry name" value="Esterase"/>
    <property type="match status" value="1"/>
</dbReference>
<dbReference type="Gene3D" id="3.40.50.1820">
    <property type="entry name" value="alpha/beta hydrolase"/>
    <property type="match status" value="1"/>
</dbReference>
<evidence type="ECO:0000313" key="3">
    <source>
        <dbReference type="Proteomes" id="UP000253782"/>
    </source>
</evidence>